<keyword evidence="1 2" id="KW-1015">Disulfide bond</keyword>
<gene>
    <name evidence="7" type="primary">LOC109462101</name>
</gene>
<dbReference type="KEGG" id="bbel:109462101"/>
<feature type="disulfide bond" evidence="2">
    <location>
        <begin position="127"/>
        <end position="139"/>
    </location>
</feature>
<sequence>MGARCGSRVTLDQAGYISWTYGNNVDCYINLVAPGASDLLYLQILENRIEGGGSSCYDHLYVYEGIHTGFSSSGIHADICGSSGITEYTSSLDHTLTLRLVSDVSTPGSFTILYTAYADPFGPGAACESGFSCDVTDRCIHPDLRCDTMDNCGDGSDELSCLTSGDTWVCSDGSSIPASLLCDGTRDCSDHGDERTTFPTYCASVEIAPSCYSSVYLQPDSSGYIVYSNNASYSGTVCATHLYTAADYTVQLGPFDLTDMPGGCADSIHVCDGNAMYTCEFTTSTRSFCLNEYQEDRVRRLSSEVTIRLEGGTAAGGNFKIFYRLQYIGPQSLSTAAIVGIAAGSGVVVMVMVGVAVYCCYSNNNRSPSTPRVGVEGTPREHIPMQAYPQLYPASSSLPYTSELSAHTSSSLPYADLPYTLHPPPAYSADPSSAPPPYMAPKEPHRRLVQHQPDTGHQGLPYPD</sequence>
<evidence type="ECO:0000256" key="2">
    <source>
        <dbReference type="PROSITE-ProRule" id="PRU00124"/>
    </source>
</evidence>
<dbReference type="PRINTS" id="PR00261">
    <property type="entry name" value="LDLRECEPTOR"/>
</dbReference>
<evidence type="ECO:0000313" key="6">
    <source>
        <dbReference type="Proteomes" id="UP000515135"/>
    </source>
</evidence>
<dbReference type="PROSITE" id="PS01180">
    <property type="entry name" value="CUB"/>
    <property type="match status" value="1"/>
</dbReference>
<dbReference type="Pfam" id="PF00057">
    <property type="entry name" value="Ldl_recept_a"/>
    <property type="match status" value="2"/>
</dbReference>
<dbReference type="RefSeq" id="XP_019614157.1">
    <property type="nucleotide sequence ID" value="XM_019758598.1"/>
</dbReference>
<dbReference type="OrthoDB" id="6514358at2759"/>
<protein>
    <submittedName>
        <fullName evidence="7">Uncharacterized protein LOC109462101</fullName>
    </submittedName>
</protein>
<dbReference type="SMART" id="SM00192">
    <property type="entry name" value="LDLa"/>
    <property type="match status" value="2"/>
</dbReference>
<accession>A0A6P4Y624</accession>
<dbReference type="Gene3D" id="2.60.120.290">
    <property type="entry name" value="Spermadhesin, CUB domain"/>
    <property type="match status" value="1"/>
</dbReference>
<organism evidence="6 7">
    <name type="scientific">Branchiostoma belcheri</name>
    <name type="common">Amphioxus</name>
    <dbReference type="NCBI Taxonomy" id="7741"/>
    <lineage>
        <taxon>Eukaryota</taxon>
        <taxon>Metazoa</taxon>
        <taxon>Chordata</taxon>
        <taxon>Cephalochordata</taxon>
        <taxon>Leptocardii</taxon>
        <taxon>Amphioxiformes</taxon>
        <taxon>Branchiostomatidae</taxon>
        <taxon>Branchiostoma</taxon>
    </lineage>
</organism>
<dbReference type="PROSITE" id="PS01209">
    <property type="entry name" value="LDLRA_1"/>
    <property type="match status" value="1"/>
</dbReference>
<proteinExistence type="predicted"/>
<feature type="disulfide bond" evidence="2">
    <location>
        <begin position="170"/>
        <end position="188"/>
    </location>
</feature>
<evidence type="ECO:0000313" key="7">
    <source>
        <dbReference type="RefSeq" id="XP_019614157.1"/>
    </source>
</evidence>
<dbReference type="PROSITE" id="PS50068">
    <property type="entry name" value="LDLRA_2"/>
    <property type="match status" value="2"/>
</dbReference>
<dbReference type="CDD" id="cd00112">
    <property type="entry name" value="LDLa"/>
    <property type="match status" value="2"/>
</dbReference>
<dbReference type="InterPro" id="IPR023415">
    <property type="entry name" value="LDLR_class-A_CS"/>
</dbReference>
<dbReference type="Proteomes" id="UP000515135">
    <property type="component" value="Unplaced"/>
</dbReference>
<evidence type="ECO:0000256" key="4">
    <source>
        <dbReference type="SAM" id="Phobius"/>
    </source>
</evidence>
<keyword evidence="4" id="KW-0812">Transmembrane</keyword>
<dbReference type="Gene3D" id="4.10.400.10">
    <property type="entry name" value="Low-density Lipoprotein Receptor"/>
    <property type="match status" value="2"/>
</dbReference>
<keyword evidence="4" id="KW-1133">Transmembrane helix</keyword>
<dbReference type="GeneID" id="109462101"/>
<keyword evidence="6" id="KW-1185">Reference proteome</keyword>
<dbReference type="SUPFAM" id="SSF49854">
    <property type="entry name" value="Spermadhesin, CUB domain"/>
    <property type="match status" value="1"/>
</dbReference>
<dbReference type="AlphaFoldDB" id="A0A6P4Y624"/>
<name>A0A6P4Y624_BRABE</name>
<dbReference type="PANTHER" id="PTHR24652">
    <property type="entry name" value="LOW-DENSITY LIPOPROTEIN RECEPTOR CLASS A DOMAIN-CONTAINING PROTEIN 2"/>
    <property type="match status" value="1"/>
</dbReference>
<feature type="disulfide bond" evidence="2">
    <location>
        <begin position="146"/>
        <end position="161"/>
    </location>
</feature>
<dbReference type="SMART" id="SM00042">
    <property type="entry name" value="CUB"/>
    <property type="match status" value="1"/>
</dbReference>
<keyword evidence="4" id="KW-0472">Membrane</keyword>
<dbReference type="InterPro" id="IPR000859">
    <property type="entry name" value="CUB_dom"/>
</dbReference>
<evidence type="ECO:0000256" key="3">
    <source>
        <dbReference type="SAM" id="MobiDB-lite"/>
    </source>
</evidence>
<dbReference type="InterPro" id="IPR002172">
    <property type="entry name" value="LDrepeatLR_classA_rpt"/>
</dbReference>
<dbReference type="PANTHER" id="PTHR24652:SF69">
    <property type="entry name" value="CUB DOMAIN-CONTAINING PROTEIN"/>
    <property type="match status" value="1"/>
</dbReference>
<dbReference type="InterPro" id="IPR036055">
    <property type="entry name" value="LDL_receptor-like_sf"/>
</dbReference>
<dbReference type="InterPro" id="IPR035914">
    <property type="entry name" value="Sperma_CUB_dom_sf"/>
</dbReference>
<feature type="transmembrane region" description="Helical" evidence="4">
    <location>
        <begin position="336"/>
        <end position="361"/>
    </location>
</feature>
<dbReference type="CDD" id="cd00041">
    <property type="entry name" value="CUB"/>
    <property type="match status" value="1"/>
</dbReference>
<feature type="domain" description="CUB" evidence="5">
    <location>
        <begin position="5"/>
        <end position="117"/>
    </location>
</feature>
<comment type="caution">
    <text evidence="2">Lacks conserved residue(s) required for the propagation of feature annotation.</text>
</comment>
<dbReference type="SUPFAM" id="SSF57424">
    <property type="entry name" value="LDL receptor-like module"/>
    <property type="match status" value="2"/>
</dbReference>
<reference evidence="7" key="1">
    <citation type="submission" date="2025-08" db="UniProtKB">
        <authorList>
            <consortium name="RefSeq"/>
        </authorList>
    </citation>
    <scope>IDENTIFICATION</scope>
    <source>
        <tissue evidence="7">Gonad</tissue>
    </source>
</reference>
<feature type="region of interest" description="Disordered" evidence="3">
    <location>
        <begin position="423"/>
        <end position="464"/>
    </location>
</feature>
<evidence type="ECO:0000256" key="1">
    <source>
        <dbReference type="ARBA" id="ARBA00023157"/>
    </source>
</evidence>
<dbReference type="InterPro" id="IPR042333">
    <property type="entry name" value="LRAD2/Mig-13-like"/>
</dbReference>
<evidence type="ECO:0000259" key="5">
    <source>
        <dbReference type="PROSITE" id="PS01180"/>
    </source>
</evidence>